<evidence type="ECO:0000313" key="6">
    <source>
        <dbReference type="Proteomes" id="UP000239415"/>
    </source>
</evidence>
<dbReference type="PROSITE" id="PS50111">
    <property type="entry name" value="CHEMOTAXIS_TRANSDUC_2"/>
    <property type="match status" value="1"/>
</dbReference>
<feature type="domain" description="Methyl-accepting transducer" evidence="4">
    <location>
        <begin position="71"/>
        <end position="171"/>
    </location>
</feature>
<organism evidence="5 6">
    <name type="scientific">Actinoplanes italicus</name>
    <dbReference type="NCBI Taxonomy" id="113567"/>
    <lineage>
        <taxon>Bacteria</taxon>
        <taxon>Bacillati</taxon>
        <taxon>Actinomycetota</taxon>
        <taxon>Actinomycetes</taxon>
        <taxon>Micromonosporales</taxon>
        <taxon>Micromonosporaceae</taxon>
        <taxon>Actinoplanes</taxon>
    </lineage>
</organism>
<dbReference type="PANTHER" id="PTHR32089">
    <property type="entry name" value="METHYL-ACCEPTING CHEMOTAXIS PROTEIN MCPB"/>
    <property type="match status" value="1"/>
</dbReference>
<keyword evidence="6" id="KW-1185">Reference proteome</keyword>
<dbReference type="Gene3D" id="1.10.287.950">
    <property type="entry name" value="Methyl-accepting chemotaxis protein"/>
    <property type="match status" value="1"/>
</dbReference>
<dbReference type="SUPFAM" id="SSF58104">
    <property type="entry name" value="Methyl-accepting chemotaxis protein (MCP) signaling domain"/>
    <property type="match status" value="1"/>
</dbReference>
<dbReference type="GO" id="GO:0016020">
    <property type="term" value="C:membrane"/>
    <property type="evidence" value="ECO:0007669"/>
    <property type="project" value="InterPro"/>
</dbReference>
<reference evidence="5 6" key="1">
    <citation type="submission" date="2018-03" db="EMBL/GenBank/DDBJ databases">
        <title>Genomic Encyclopedia of Archaeal and Bacterial Type Strains, Phase II (KMG-II): from individual species to whole genera.</title>
        <authorList>
            <person name="Goeker M."/>
        </authorList>
    </citation>
    <scope>NUCLEOTIDE SEQUENCE [LARGE SCALE GENOMIC DNA]</scope>
    <source>
        <strain evidence="5 6">DSM 43146</strain>
    </source>
</reference>
<evidence type="ECO:0000256" key="1">
    <source>
        <dbReference type="ARBA" id="ARBA00023224"/>
    </source>
</evidence>
<dbReference type="AlphaFoldDB" id="A0A2T0K6G0"/>
<evidence type="ECO:0000256" key="3">
    <source>
        <dbReference type="SAM" id="MobiDB-lite"/>
    </source>
</evidence>
<sequence length="189" mass="20026">MFCGDRERGVATTMSDWDQNDGWSSTDQQDWSSGQGQSDWSAQDRQRDSVHRLANVSNDMAAATDAAVRAAETAVQVIQRLEASSTEIGKVVQLIATIAKQTNLLALNATIEAARAGEAGRGFAVVASEVKDLANETATATSEIGTQVGGIRADTQNAVSAIEEMQGLIEELDRCQKVISGIVVDQQAG</sequence>
<accession>A0A2T0K6G0</accession>
<dbReference type="EMBL" id="PVMZ01000012">
    <property type="protein sequence ID" value="PRX18562.1"/>
    <property type="molecule type" value="Genomic_DNA"/>
</dbReference>
<dbReference type="PANTHER" id="PTHR32089:SF112">
    <property type="entry name" value="LYSOZYME-LIKE PROTEIN-RELATED"/>
    <property type="match status" value="1"/>
</dbReference>
<feature type="region of interest" description="Disordered" evidence="3">
    <location>
        <begin position="1"/>
        <end position="47"/>
    </location>
</feature>
<gene>
    <name evidence="5" type="ORF">CLV67_11236</name>
</gene>
<evidence type="ECO:0000256" key="2">
    <source>
        <dbReference type="PROSITE-ProRule" id="PRU00284"/>
    </source>
</evidence>
<proteinExistence type="predicted"/>
<feature type="compositionally biased region" description="Low complexity" evidence="3">
    <location>
        <begin position="21"/>
        <end position="41"/>
    </location>
</feature>
<dbReference type="SMART" id="SM00283">
    <property type="entry name" value="MA"/>
    <property type="match status" value="1"/>
</dbReference>
<comment type="caution">
    <text evidence="5">The sequence shown here is derived from an EMBL/GenBank/DDBJ whole genome shotgun (WGS) entry which is preliminary data.</text>
</comment>
<dbReference type="GO" id="GO:0007165">
    <property type="term" value="P:signal transduction"/>
    <property type="evidence" value="ECO:0007669"/>
    <property type="project" value="UniProtKB-KW"/>
</dbReference>
<name>A0A2T0K6G0_9ACTN</name>
<keyword evidence="1 2" id="KW-0807">Transducer</keyword>
<dbReference type="InterPro" id="IPR004089">
    <property type="entry name" value="MCPsignal_dom"/>
</dbReference>
<protein>
    <submittedName>
        <fullName evidence="5">Methyl-accepting chemotaxis protein</fullName>
    </submittedName>
</protein>
<evidence type="ECO:0000259" key="4">
    <source>
        <dbReference type="PROSITE" id="PS50111"/>
    </source>
</evidence>
<dbReference type="Pfam" id="PF00015">
    <property type="entry name" value="MCPsignal"/>
    <property type="match status" value="1"/>
</dbReference>
<evidence type="ECO:0000313" key="5">
    <source>
        <dbReference type="EMBL" id="PRX18562.1"/>
    </source>
</evidence>
<dbReference type="Proteomes" id="UP000239415">
    <property type="component" value="Unassembled WGS sequence"/>
</dbReference>